<evidence type="ECO:0000256" key="1">
    <source>
        <dbReference type="ARBA" id="ARBA00022679"/>
    </source>
</evidence>
<comment type="caution">
    <text evidence="4">The sequence shown here is derived from an EMBL/GenBank/DDBJ whole genome shotgun (WGS) entry which is preliminary data.</text>
</comment>
<dbReference type="PANTHER" id="PTHR46401">
    <property type="entry name" value="GLYCOSYLTRANSFERASE WBBK-RELATED"/>
    <property type="match status" value="1"/>
</dbReference>
<dbReference type="Gene3D" id="3.40.50.2000">
    <property type="entry name" value="Glycogen Phosphorylase B"/>
    <property type="match status" value="2"/>
</dbReference>
<keyword evidence="5" id="KW-1185">Reference proteome</keyword>
<dbReference type="Proteomes" id="UP000029614">
    <property type="component" value="Unassembled WGS sequence"/>
</dbReference>
<reference evidence="4 5" key="1">
    <citation type="submission" date="2014-07" db="EMBL/GenBank/DDBJ databases">
        <authorList>
            <person name="McCorrison J."/>
            <person name="Sanka R."/>
            <person name="Torralba M."/>
            <person name="Gillis M."/>
            <person name="Haft D.H."/>
            <person name="Methe B."/>
            <person name="Sutton G."/>
            <person name="Nelson K.E."/>
        </authorList>
    </citation>
    <scope>NUCLEOTIDE SEQUENCE [LARGE SCALE GENOMIC DNA]</scope>
    <source>
        <strain evidence="4 5">DNF00058</strain>
    </source>
</reference>
<keyword evidence="4" id="KW-0328">Glycosyltransferase</keyword>
<evidence type="ECO:0000259" key="3">
    <source>
        <dbReference type="Pfam" id="PF13439"/>
    </source>
</evidence>
<organism evidence="4 5">
    <name type="scientific">Prevotella amnii DNF00058</name>
    <dbReference type="NCBI Taxonomy" id="1401066"/>
    <lineage>
        <taxon>Bacteria</taxon>
        <taxon>Pseudomonadati</taxon>
        <taxon>Bacteroidota</taxon>
        <taxon>Bacteroidia</taxon>
        <taxon>Bacteroidales</taxon>
        <taxon>Prevotellaceae</taxon>
        <taxon>Prevotella</taxon>
    </lineage>
</organism>
<dbReference type="GO" id="GO:0016757">
    <property type="term" value="F:glycosyltransferase activity"/>
    <property type="evidence" value="ECO:0007669"/>
    <property type="project" value="UniProtKB-KW"/>
</dbReference>
<dbReference type="InterPro" id="IPR028098">
    <property type="entry name" value="Glyco_trans_4-like_N"/>
</dbReference>
<proteinExistence type="predicted"/>
<feature type="domain" description="Glycosyltransferase subfamily 4-like N-terminal" evidence="3">
    <location>
        <begin position="41"/>
        <end position="181"/>
    </location>
</feature>
<sequence>MKTLPIIIGYDAKRIVHNSTGLGNYSRTLIKNVLSEKDKRFSLRLYAPDKGNHTLRDQIKETDQVRYVYPKGRKGKIGKALWRFLRIKKDLISDGVNIYHGLSGELPKGISKTGIKSIVTIHDLIFLRYPQYYSSLDLFFYKYKFAAACLEADHIIAISECTKRDIIKFGNVAPEKITVIYQDCEQSFKEKVNEEKLKEVKEHYHLPEKYILSVGSIEERKNILLAVKAFKDIKTDAKMVIVGKHTPYTKKVISYINAHNMQGRVVFLHNVPFEDLPSIYQLAHSFVYPSRYEGFGIPIIEAIYSQLPVVACTGSCLEEAGGPYNIYVGPDDVIGMKQALTSILSGRNRKEIIEKSKNYVQKFSTQKVTQELINEYLNIVNIK</sequence>
<evidence type="ECO:0000259" key="2">
    <source>
        <dbReference type="Pfam" id="PF00534"/>
    </source>
</evidence>
<keyword evidence="1 4" id="KW-0808">Transferase</keyword>
<evidence type="ECO:0000313" key="4">
    <source>
        <dbReference type="EMBL" id="KGF51505.1"/>
    </source>
</evidence>
<dbReference type="EMBL" id="JRNU01000035">
    <property type="protein sequence ID" value="KGF51505.1"/>
    <property type="molecule type" value="Genomic_DNA"/>
</dbReference>
<dbReference type="Pfam" id="PF00534">
    <property type="entry name" value="Glycos_transf_1"/>
    <property type="match status" value="1"/>
</dbReference>
<dbReference type="InterPro" id="IPR001296">
    <property type="entry name" value="Glyco_trans_1"/>
</dbReference>
<dbReference type="AlphaFoldDB" id="A0A096AXF9"/>
<dbReference type="SUPFAM" id="SSF53756">
    <property type="entry name" value="UDP-Glycosyltransferase/glycogen phosphorylase"/>
    <property type="match status" value="1"/>
</dbReference>
<evidence type="ECO:0000313" key="5">
    <source>
        <dbReference type="Proteomes" id="UP000029614"/>
    </source>
</evidence>
<gene>
    <name evidence="4" type="ORF">HMPREF9302_06980</name>
</gene>
<name>A0A096AXF9_9BACT</name>
<dbReference type="OrthoDB" id="9801609at2"/>
<accession>A0A096AXF9</accession>
<dbReference type="CDD" id="cd03809">
    <property type="entry name" value="GT4_MtfB-like"/>
    <property type="match status" value="1"/>
</dbReference>
<feature type="domain" description="Glycosyl transferase family 1" evidence="2">
    <location>
        <begin position="207"/>
        <end position="356"/>
    </location>
</feature>
<dbReference type="RefSeq" id="WP_036855996.1">
    <property type="nucleotide sequence ID" value="NZ_JRNU01000035.1"/>
</dbReference>
<protein>
    <submittedName>
        <fullName evidence="4">Mannosyltransferase</fullName>
    </submittedName>
</protein>
<dbReference type="Pfam" id="PF13439">
    <property type="entry name" value="Glyco_transf_4"/>
    <property type="match status" value="1"/>
</dbReference>
<dbReference type="PANTHER" id="PTHR46401:SF2">
    <property type="entry name" value="GLYCOSYLTRANSFERASE WBBK-RELATED"/>
    <property type="match status" value="1"/>
</dbReference>